<evidence type="ECO:0000313" key="7">
    <source>
        <dbReference type="EMBL" id="KAA5546281.1"/>
    </source>
</evidence>
<feature type="transmembrane region" description="Helical" evidence="5">
    <location>
        <begin position="226"/>
        <end position="245"/>
    </location>
</feature>
<protein>
    <recommendedName>
        <fullName evidence="6">O-antigen ligase-related domain-containing protein</fullName>
    </recommendedName>
</protein>
<feature type="transmembrane region" description="Helical" evidence="5">
    <location>
        <begin position="345"/>
        <end position="365"/>
    </location>
</feature>
<keyword evidence="4 5" id="KW-0472">Membrane</keyword>
<keyword evidence="2 5" id="KW-0812">Transmembrane</keyword>
<accession>A0A5M6DFH9</accession>
<evidence type="ECO:0000256" key="5">
    <source>
        <dbReference type="SAM" id="Phobius"/>
    </source>
</evidence>
<dbReference type="GO" id="GO:0016020">
    <property type="term" value="C:membrane"/>
    <property type="evidence" value="ECO:0007669"/>
    <property type="project" value="UniProtKB-SubCell"/>
</dbReference>
<evidence type="ECO:0000256" key="1">
    <source>
        <dbReference type="ARBA" id="ARBA00004141"/>
    </source>
</evidence>
<organism evidence="7 8">
    <name type="scientific">Roseiconus nitratireducens</name>
    <dbReference type="NCBI Taxonomy" id="2605748"/>
    <lineage>
        <taxon>Bacteria</taxon>
        <taxon>Pseudomonadati</taxon>
        <taxon>Planctomycetota</taxon>
        <taxon>Planctomycetia</taxon>
        <taxon>Pirellulales</taxon>
        <taxon>Pirellulaceae</taxon>
        <taxon>Roseiconus</taxon>
    </lineage>
</organism>
<evidence type="ECO:0000256" key="3">
    <source>
        <dbReference type="ARBA" id="ARBA00022989"/>
    </source>
</evidence>
<sequence>MNLTLILWLMLFVILAVAALRRPAWGVALYMLTFFLAPPYWWWGSAVAHIRWNLFASLVMFGSLILAGAFSERDLGTRRVSNRFITLVLLIAANATLVHFLLAPSLAISSVTYILLLKMMVLFVSMLYSIRSETDLKIIIVAIVLGAAYMGYEVTFNDRGRVSGGRLEGVGTASASTSNDLACLMVTCIAFIGPLFLFGQRRDKAIAVMSGPLILNVLLLCNSRGAFLGLIILGIVYLAAAPSSIRPQVYKIAALGLLAGWLLLGDPRILERFATTFNDAEERDRSAASRVEFWQAGLMMISEHPLGAGGGGFKDVYGERYIHRVTGVGAARSVHQGYINEACEWGIQGLALRLALFASGLLLAWRTSRHAIQTNQLFISIVSLSIVAGLCGLFIQSLFGNFLNNEWGLWLIALAIGCHRLLDRGDLLVPAQEVAF</sequence>
<feature type="transmembrane region" description="Helical" evidence="5">
    <location>
        <begin position="50"/>
        <end position="70"/>
    </location>
</feature>
<comment type="caution">
    <text evidence="7">The sequence shown here is derived from an EMBL/GenBank/DDBJ whole genome shotgun (WGS) entry which is preliminary data.</text>
</comment>
<dbReference type="PANTHER" id="PTHR37422">
    <property type="entry name" value="TEICHURONIC ACID BIOSYNTHESIS PROTEIN TUAE"/>
    <property type="match status" value="1"/>
</dbReference>
<dbReference type="PANTHER" id="PTHR37422:SF13">
    <property type="entry name" value="LIPOPOLYSACCHARIDE BIOSYNTHESIS PROTEIN PA4999-RELATED"/>
    <property type="match status" value="1"/>
</dbReference>
<dbReference type="Proteomes" id="UP000324479">
    <property type="component" value="Unassembled WGS sequence"/>
</dbReference>
<dbReference type="InterPro" id="IPR051533">
    <property type="entry name" value="WaaL-like"/>
</dbReference>
<proteinExistence type="predicted"/>
<evidence type="ECO:0000259" key="6">
    <source>
        <dbReference type="Pfam" id="PF04932"/>
    </source>
</evidence>
<reference evidence="7 8" key="1">
    <citation type="submission" date="2019-08" db="EMBL/GenBank/DDBJ databases">
        <authorList>
            <person name="Dhanesh K."/>
            <person name="Kumar G."/>
            <person name="Sasikala C."/>
            <person name="Venkata Ramana C."/>
        </authorList>
    </citation>
    <scope>NUCLEOTIDE SEQUENCE [LARGE SCALE GENOMIC DNA]</scope>
    <source>
        <strain evidence="7 8">JC645</strain>
    </source>
</reference>
<feature type="transmembrane region" description="Helical" evidence="5">
    <location>
        <begin position="82"/>
        <end position="102"/>
    </location>
</feature>
<feature type="transmembrane region" description="Helical" evidence="5">
    <location>
        <begin position="108"/>
        <end position="128"/>
    </location>
</feature>
<keyword evidence="8" id="KW-1185">Reference proteome</keyword>
<dbReference type="RefSeq" id="WP_150075288.1">
    <property type="nucleotide sequence ID" value="NZ_VWOX01000002.1"/>
</dbReference>
<name>A0A5M6DFH9_9BACT</name>
<comment type="subcellular location">
    <subcellularLocation>
        <location evidence="1">Membrane</location>
        <topology evidence="1">Multi-pass membrane protein</topology>
    </subcellularLocation>
</comment>
<evidence type="ECO:0000313" key="8">
    <source>
        <dbReference type="Proteomes" id="UP000324479"/>
    </source>
</evidence>
<feature type="transmembrane region" description="Helical" evidence="5">
    <location>
        <begin position="135"/>
        <end position="152"/>
    </location>
</feature>
<gene>
    <name evidence="7" type="ORF">FYK55_05185</name>
</gene>
<dbReference type="AlphaFoldDB" id="A0A5M6DFH9"/>
<feature type="transmembrane region" description="Helical" evidence="5">
    <location>
        <begin position="181"/>
        <end position="198"/>
    </location>
</feature>
<feature type="domain" description="O-antigen ligase-related" evidence="6">
    <location>
        <begin position="213"/>
        <end position="352"/>
    </location>
</feature>
<dbReference type="Pfam" id="PF04932">
    <property type="entry name" value="Wzy_C"/>
    <property type="match status" value="1"/>
</dbReference>
<evidence type="ECO:0000256" key="4">
    <source>
        <dbReference type="ARBA" id="ARBA00023136"/>
    </source>
</evidence>
<dbReference type="InterPro" id="IPR007016">
    <property type="entry name" value="O-antigen_ligase-rel_domated"/>
</dbReference>
<dbReference type="EMBL" id="VWOX01000002">
    <property type="protein sequence ID" value="KAA5546281.1"/>
    <property type="molecule type" value="Genomic_DNA"/>
</dbReference>
<feature type="transmembrane region" description="Helical" evidence="5">
    <location>
        <begin position="377"/>
        <end position="395"/>
    </location>
</feature>
<evidence type="ECO:0000256" key="2">
    <source>
        <dbReference type="ARBA" id="ARBA00022692"/>
    </source>
</evidence>
<keyword evidence="3 5" id="KW-1133">Transmembrane helix</keyword>